<evidence type="ECO:0000313" key="1">
    <source>
        <dbReference type="EMBL" id="RHC54650.1"/>
    </source>
</evidence>
<accession>A0A414AT13</accession>
<dbReference type="EMBL" id="QSHZ01000020">
    <property type="protein sequence ID" value="RHC54650.1"/>
    <property type="molecule type" value="Genomic_DNA"/>
</dbReference>
<dbReference type="RefSeq" id="WP_002572372.1">
    <property type="nucleotide sequence ID" value="NZ_CBCSIM010000025.1"/>
</dbReference>
<gene>
    <name evidence="1" type="ORF">DW839_18295</name>
</gene>
<dbReference type="Proteomes" id="UP000283975">
    <property type="component" value="Unassembled WGS sequence"/>
</dbReference>
<evidence type="ECO:0000313" key="2">
    <source>
        <dbReference type="Proteomes" id="UP000283975"/>
    </source>
</evidence>
<name>A0A414AT13_9FIRM</name>
<organism evidence="1 2">
    <name type="scientific">Enterocloster bolteae</name>
    <dbReference type="NCBI Taxonomy" id="208479"/>
    <lineage>
        <taxon>Bacteria</taxon>
        <taxon>Bacillati</taxon>
        <taxon>Bacillota</taxon>
        <taxon>Clostridia</taxon>
        <taxon>Lachnospirales</taxon>
        <taxon>Lachnospiraceae</taxon>
        <taxon>Enterocloster</taxon>
    </lineage>
</organism>
<protein>
    <submittedName>
        <fullName evidence="1">Uncharacterized protein</fullName>
    </submittedName>
</protein>
<proteinExistence type="predicted"/>
<comment type="caution">
    <text evidence="1">The sequence shown here is derived from an EMBL/GenBank/DDBJ whole genome shotgun (WGS) entry which is preliminary data.</text>
</comment>
<dbReference type="AlphaFoldDB" id="A0A414AT13"/>
<sequence length="109" mass="12836">MKTVRCYRKYGELKKEISSGHYDISMDSVGQLINYPLGYSTDITIRDYDGTMCIDYDVYKNDEHGKVLEYLDGGKVCDVSQMPFTDKGFWRLIKRNIKDHLKLHRILFQ</sequence>
<reference evidence="1 2" key="1">
    <citation type="submission" date="2018-08" db="EMBL/GenBank/DDBJ databases">
        <title>A genome reference for cultivated species of the human gut microbiota.</title>
        <authorList>
            <person name="Zou Y."/>
            <person name="Xue W."/>
            <person name="Luo G."/>
        </authorList>
    </citation>
    <scope>NUCLEOTIDE SEQUENCE [LARGE SCALE GENOMIC DNA]</scope>
    <source>
        <strain evidence="1 2">AM35-14</strain>
    </source>
</reference>